<dbReference type="Pfam" id="PF01681">
    <property type="entry name" value="C6"/>
    <property type="match status" value="1"/>
</dbReference>
<dbReference type="InParanoid" id="A0A3P7FV60"/>
<feature type="domain" description="C6" evidence="1">
    <location>
        <begin position="97"/>
        <end position="194"/>
    </location>
</feature>
<dbReference type="OrthoDB" id="5876856at2759"/>
<dbReference type="Proteomes" id="UP000270924">
    <property type="component" value="Unassembled WGS sequence"/>
</dbReference>
<dbReference type="InterPro" id="IPR002601">
    <property type="entry name" value="C6_domain"/>
</dbReference>
<sequence>KLTPATTVPTTVAARPTPATTVPTSVTAKPATVAAASTIAAAIPSAITVKTVTVAVAETRPAVPQTTNLQFRQSKNLNEQFIPQISKTRTKRQLEICRACDNIPGIGAVPLFNGERNGQLAIVYGVDARGCRTANIVCDSRPLIMQTAIIYANGIKTNLLTMSPTGMAQLTLTCDDNIHWKAPKSITNVWNVTCLLRDIPIPTTPLPPVTTPSMFYLIFLIFLTSIESFRIQIFI</sequence>
<organism evidence="2 3">
    <name type="scientific">Wuchereria bancrofti</name>
    <dbReference type="NCBI Taxonomy" id="6293"/>
    <lineage>
        <taxon>Eukaryota</taxon>
        <taxon>Metazoa</taxon>
        <taxon>Ecdysozoa</taxon>
        <taxon>Nematoda</taxon>
        <taxon>Chromadorea</taxon>
        <taxon>Rhabditida</taxon>
        <taxon>Spirurina</taxon>
        <taxon>Spiruromorpha</taxon>
        <taxon>Filarioidea</taxon>
        <taxon>Onchocercidae</taxon>
        <taxon>Wuchereria</taxon>
    </lineage>
</organism>
<evidence type="ECO:0000313" key="3">
    <source>
        <dbReference type="Proteomes" id="UP000270924"/>
    </source>
</evidence>
<feature type="non-terminal residue" evidence="2">
    <location>
        <position position="1"/>
    </location>
</feature>
<keyword evidence="3" id="KW-1185">Reference proteome</keyword>
<name>A0A3P7FV60_WUCBA</name>
<evidence type="ECO:0000259" key="1">
    <source>
        <dbReference type="SMART" id="SM01048"/>
    </source>
</evidence>
<proteinExistence type="predicted"/>
<dbReference type="EMBL" id="UYWW01005711">
    <property type="protein sequence ID" value="VDM14312.1"/>
    <property type="molecule type" value="Genomic_DNA"/>
</dbReference>
<evidence type="ECO:0000313" key="2">
    <source>
        <dbReference type="EMBL" id="VDM14312.1"/>
    </source>
</evidence>
<reference evidence="2 3" key="1">
    <citation type="submission" date="2018-11" db="EMBL/GenBank/DDBJ databases">
        <authorList>
            <consortium name="Pathogen Informatics"/>
        </authorList>
    </citation>
    <scope>NUCLEOTIDE SEQUENCE [LARGE SCALE GENOMIC DNA]</scope>
</reference>
<gene>
    <name evidence="2" type="ORF">WBA_LOCUS7698</name>
</gene>
<dbReference type="SMART" id="SM01048">
    <property type="entry name" value="C6"/>
    <property type="match status" value="1"/>
</dbReference>
<protein>
    <recommendedName>
        <fullName evidence="1">C6 domain-containing protein</fullName>
    </recommendedName>
</protein>
<accession>A0A3P7FV60</accession>
<dbReference type="AlphaFoldDB" id="A0A3P7FV60"/>